<comment type="similarity">
    <text evidence="1">Belongs to the TMC family.</text>
</comment>
<feature type="transmembrane region" description="Helical" evidence="1">
    <location>
        <begin position="207"/>
        <end position="230"/>
    </location>
</feature>
<dbReference type="PANTHER" id="PTHR22093">
    <property type="entry name" value="LEUKOCYTE RECEPTOR CLUSTER LRC MEMBER 1"/>
    <property type="match status" value="1"/>
</dbReference>
<protein>
    <recommendedName>
        <fullName evidence="1">Transmembrane channel-like protein</fullName>
    </recommendedName>
</protein>
<proteinExistence type="inferred from homology"/>
<evidence type="ECO:0000259" key="3">
    <source>
        <dbReference type="SMART" id="SM01083"/>
    </source>
</evidence>
<dbReference type="Pfam" id="PF07810">
    <property type="entry name" value="TMC"/>
    <property type="match status" value="1"/>
</dbReference>
<feature type="region of interest" description="Disordered" evidence="2">
    <location>
        <begin position="30"/>
        <end position="61"/>
    </location>
</feature>
<feature type="compositionally biased region" description="Basic and acidic residues" evidence="2">
    <location>
        <begin position="704"/>
        <end position="719"/>
    </location>
</feature>
<evidence type="ECO:0000256" key="2">
    <source>
        <dbReference type="SAM" id="MobiDB-lite"/>
    </source>
</evidence>
<keyword evidence="1" id="KW-0812">Transmembrane</keyword>
<feature type="domain" description="CBF1-interacting co-repressor CIR N-terminal" evidence="3">
    <location>
        <begin position="512"/>
        <end position="548"/>
    </location>
</feature>
<dbReference type="Pfam" id="PF10197">
    <property type="entry name" value="Cir_N"/>
    <property type="match status" value="1"/>
</dbReference>
<keyword evidence="1" id="KW-1133">Transmembrane helix</keyword>
<comment type="subcellular location">
    <subcellularLocation>
        <location evidence="1">Membrane</location>
        <topology evidence="1">Multi-pass membrane protein</topology>
    </subcellularLocation>
</comment>
<evidence type="ECO:0000313" key="5">
    <source>
        <dbReference type="Proteomes" id="UP001266305"/>
    </source>
</evidence>
<name>A0ABQ9TWD9_SAGOE</name>
<organism evidence="4 5">
    <name type="scientific">Saguinus oedipus</name>
    <name type="common">Cotton-top tamarin</name>
    <name type="synonym">Oedipomidas oedipus</name>
    <dbReference type="NCBI Taxonomy" id="9490"/>
    <lineage>
        <taxon>Eukaryota</taxon>
        <taxon>Metazoa</taxon>
        <taxon>Chordata</taxon>
        <taxon>Craniata</taxon>
        <taxon>Vertebrata</taxon>
        <taxon>Euteleostomi</taxon>
        <taxon>Mammalia</taxon>
        <taxon>Eutheria</taxon>
        <taxon>Euarchontoglires</taxon>
        <taxon>Primates</taxon>
        <taxon>Haplorrhini</taxon>
        <taxon>Platyrrhini</taxon>
        <taxon>Cebidae</taxon>
        <taxon>Callitrichinae</taxon>
        <taxon>Saguinus</taxon>
    </lineage>
</organism>
<gene>
    <name evidence="4" type="ORF">P7K49_035024</name>
</gene>
<dbReference type="SMART" id="SM01083">
    <property type="entry name" value="Cir_N"/>
    <property type="match status" value="1"/>
</dbReference>
<feature type="transmembrane region" description="Helical" evidence="1">
    <location>
        <begin position="321"/>
        <end position="347"/>
    </location>
</feature>
<reference evidence="4 5" key="1">
    <citation type="submission" date="2023-05" db="EMBL/GenBank/DDBJ databases">
        <title>B98-5 Cell Line De Novo Hybrid Assembly: An Optical Mapping Approach.</title>
        <authorList>
            <person name="Kananen K."/>
            <person name="Auerbach J.A."/>
            <person name="Kautto E."/>
            <person name="Blachly J.S."/>
        </authorList>
    </citation>
    <scope>NUCLEOTIDE SEQUENCE [LARGE SCALE GENOMIC DNA]</scope>
    <source>
        <strain evidence="4">B95-8</strain>
        <tissue evidence="4">Cell line</tissue>
    </source>
</reference>
<feature type="transmembrane region" description="Helical" evidence="1">
    <location>
        <begin position="130"/>
        <end position="151"/>
    </location>
</feature>
<feature type="compositionally biased region" description="Basic and acidic residues" evidence="2">
    <location>
        <begin position="650"/>
        <end position="666"/>
    </location>
</feature>
<evidence type="ECO:0000256" key="1">
    <source>
        <dbReference type="RuleBase" id="RU310713"/>
    </source>
</evidence>
<dbReference type="PANTHER" id="PTHR22093:SF0">
    <property type="entry name" value="LEUKOCYTE RECEPTOR CLUSTER MEMBER 1"/>
    <property type="match status" value="1"/>
</dbReference>
<feature type="transmembrane region" description="Helical" evidence="1">
    <location>
        <begin position="171"/>
        <end position="195"/>
    </location>
</feature>
<feature type="compositionally biased region" description="Basic and acidic residues" evidence="2">
    <location>
        <begin position="675"/>
        <end position="694"/>
    </location>
</feature>
<comment type="caution">
    <text evidence="1">Lacks conserved residue(s) required for the propagation of feature annotation.</text>
</comment>
<comment type="caution">
    <text evidence="4">The sequence shown here is derived from an EMBL/GenBank/DDBJ whole genome shotgun (WGS) entry which is preliminary data.</text>
</comment>
<feature type="compositionally biased region" description="Basic and acidic residues" evidence="2">
    <location>
        <begin position="30"/>
        <end position="39"/>
    </location>
</feature>
<keyword evidence="5" id="KW-1185">Reference proteome</keyword>
<sequence>MGGADKGRALACWAEPWVLRLATEREGLGLRDPAAEGRGYKGPQVSRGARPQVEPGLPRSLAGGETAAAVHVEEDLWRARPGEPRGPRLGKWSPSGHVSCLQVELEETMVRRQAAVRTLGQQARVWSVRVLLNLLVAALLGAAFYGVYWATESTVELQETPLVQETPLLKLGVNYLPSIFIAGVNFVLPPVFKLIAPLEGYTGSRQIVLILLRTLFLRLASLVVLLFSLWNQITCGGDAEAEDCKTCGYNYKELPCWETLVGQEMYKLLLFDLLTGLAVALLIQFPRKLLCGLCPGALCRLVGTQEFQVPDEVLGLIYAQSVAWVGSFFCPLLPLLNTVKFLLLFYLKKLTLFFTCSPAARTFRASTVNFFFPLVLLLGLAISSVPLLYSIFLIQHSDSWLYVSPAYLDFRIPPSKLCGPFRGQSSIWAQIPESISSLPETAQNFLFFLGTQAFAVPLLLISRGPYQRVKNQSVVKVGTRGRGHSLANRKCKRRACQSVDCYDAMNILPKKSWHVRNKDNVARVRRDEAQAREEEKERERRVLLAQQEARTEFLRKKARHQNSLPELEAAEVGAPGSGPVDLFRELLEEGKGLIRGNKEHEEEKRQEKERQEKALGILTYLGQSAAEAQTQPPWYQLPPERGGPPPGPAPDEKIKSHLDPLREMQKHLGKKRRHSSDEGNHSRKEKKDGSEKQRLKGPPSLDQLRAERLRREAAERARAEALLARVQGRAPKEGKPEEEETDDRRRRYNSQFNPQLARRPRQQDPHLAH</sequence>
<evidence type="ECO:0000313" key="4">
    <source>
        <dbReference type="EMBL" id="KAK2089117.1"/>
    </source>
</evidence>
<dbReference type="EMBL" id="JASSZA010000019">
    <property type="protein sequence ID" value="KAK2089117.1"/>
    <property type="molecule type" value="Genomic_DNA"/>
</dbReference>
<feature type="region of interest" description="Disordered" evidence="2">
    <location>
        <begin position="616"/>
        <end position="769"/>
    </location>
</feature>
<dbReference type="Proteomes" id="UP001266305">
    <property type="component" value="Unassembled WGS sequence"/>
</dbReference>
<dbReference type="InterPro" id="IPR012496">
    <property type="entry name" value="TMC_dom"/>
</dbReference>
<accession>A0ABQ9TWD9</accession>
<feature type="transmembrane region" description="Helical" evidence="1">
    <location>
        <begin position="368"/>
        <end position="394"/>
    </location>
</feature>
<dbReference type="InterPro" id="IPR019339">
    <property type="entry name" value="CIR_N_dom"/>
</dbReference>
<dbReference type="InterPro" id="IPR039875">
    <property type="entry name" value="LENG1-like"/>
</dbReference>
<keyword evidence="1" id="KW-0472">Membrane</keyword>